<reference evidence="2 3" key="1">
    <citation type="submission" date="2019-03" db="EMBL/GenBank/DDBJ databases">
        <title>First draft genome of Liparis tanakae, snailfish: a comprehensive survey of snailfish specific genes.</title>
        <authorList>
            <person name="Kim W."/>
            <person name="Song I."/>
            <person name="Jeong J.-H."/>
            <person name="Kim D."/>
            <person name="Kim S."/>
            <person name="Ryu S."/>
            <person name="Song J.Y."/>
            <person name="Lee S.K."/>
        </authorList>
    </citation>
    <scope>NUCLEOTIDE SEQUENCE [LARGE SCALE GENOMIC DNA]</scope>
    <source>
        <tissue evidence="2">Muscle</tissue>
    </source>
</reference>
<accession>A0A4Z2F4I2</accession>
<proteinExistence type="predicted"/>
<feature type="region of interest" description="Disordered" evidence="1">
    <location>
        <begin position="23"/>
        <end position="43"/>
    </location>
</feature>
<dbReference type="AlphaFoldDB" id="A0A4Z2F4I2"/>
<keyword evidence="3" id="KW-1185">Reference proteome</keyword>
<evidence type="ECO:0000313" key="3">
    <source>
        <dbReference type="Proteomes" id="UP000314294"/>
    </source>
</evidence>
<dbReference type="EMBL" id="SRLO01001729">
    <property type="protein sequence ID" value="TNN35671.1"/>
    <property type="molecule type" value="Genomic_DNA"/>
</dbReference>
<organism evidence="2 3">
    <name type="scientific">Liparis tanakae</name>
    <name type="common">Tanaka's snailfish</name>
    <dbReference type="NCBI Taxonomy" id="230148"/>
    <lineage>
        <taxon>Eukaryota</taxon>
        <taxon>Metazoa</taxon>
        <taxon>Chordata</taxon>
        <taxon>Craniata</taxon>
        <taxon>Vertebrata</taxon>
        <taxon>Euteleostomi</taxon>
        <taxon>Actinopterygii</taxon>
        <taxon>Neopterygii</taxon>
        <taxon>Teleostei</taxon>
        <taxon>Neoteleostei</taxon>
        <taxon>Acanthomorphata</taxon>
        <taxon>Eupercaria</taxon>
        <taxon>Perciformes</taxon>
        <taxon>Cottioidei</taxon>
        <taxon>Cottales</taxon>
        <taxon>Liparidae</taxon>
        <taxon>Liparis</taxon>
    </lineage>
</organism>
<protein>
    <submittedName>
        <fullName evidence="2">Uncharacterized protein</fullName>
    </submittedName>
</protein>
<dbReference type="Proteomes" id="UP000314294">
    <property type="component" value="Unassembled WGS sequence"/>
</dbReference>
<comment type="caution">
    <text evidence="2">The sequence shown here is derived from an EMBL/GenBank/DDBJ whole genome shotgun (WGS) entry which is preliminary data.</text>
</comment>
<evidence type="ECO:0000313" key="2">
    <source>
        <dbReference type="EMBL" id="TNN35671.1"/>
    </source>
</evidence>
<gene>
    <name evidence="2" type="ORF">EYF80_054166</name>
</gene>
<name>A0A4Z2F4I2_9TELE</name>
<evidence type="ECO:0000256" key="1">
    <source>
        <dbReference type="SAM" id="MobiDB-lite"/>
    </source>
</evidence>
<sequence>MLTRPQLHILTLKHTAASQHYKVCQNDQRRKNYSNTRGTRQQKKRLIVQPRLRAKGWSVITTDINHAAGRWARAHIPRQV</sequence>